<accession>U2YNC8</accession>
<comment type="caution">
    <text evidence="1">The sequence shown here is derived from an EMBL/GenBank/DDBJ whole genome shotgun (WGS) entry which is preliminary data.</text>
</comment>
<proteinExistence type="predicted"/>
<dbReference type="EMBL" id="BATB01000047">
    <property type="protein sequence ID" value="GAD56786.1"/>
    <property type="molecule type" value="Genomic_DNA"/>
</dbReference>
<dbReference type="AlphaFoldDB" id="U2YNC8"/>
<dbReference type="Proteomes" id="UP000016566">
    <property type="component" value="Unassembled WGS sequence"/>
</dbReference>
<sequence length="46" mass="4638">MSGKGGPIGLPFSHAALARGTATQMARGRNAPLARRVVCGESGARC</sequence>
<evidence type="ECO:0000313" key="1">
    <source>
        <dbReference type="EMBL" id="GAD56786.1"/>
    </source>
</evidence>
<protein>
    <submittedName>
        <fullName evidence="1">Uncharacterized protein</fullName>
    </submittedName>
</protein>
<reference evidence="1" key="1">
    <citation type="journal article" date="2013" name="Genome Announc.">
        <title>Draft Genome Sequence of Loktanella cinnabarina LL-001T, Isolated from Deep-Sea Floor Sediment.</title>
        <authorList>
            <person name="Nishi S."/>
            <person name="Tsubouchi T."/>
            <person name="Takaki Y."/>
            <person name="Koyanagi R."/>
            <person name="Satoh N."/>
            <person name="Maruyama T."/>
            <person name="Hatada Y."/>
        </authorList>
    </citation>
    <scope>NUCLEOTIDE SEQUENCE [LARGE SCALE GENOMIC DNA]</scope>
    <source>
        <strain evidence="1">LL-001</strain>
    </source>
</reference>
<name>U2YNC8_9RHOB</name>
<gene>
    <name evidence="1" type="ORF">MBELCI_2838</name>
</gene>
<organism evidence="1 2">
    <name type="scientific">Limimaricola cinnabarinus LL-001</name>
    <dbReference type="NCBI Taxonomy" id="1337093"/>
    <lineage>
        <taxon>Bacteria</taxon>
        <taxon>Pseudomonadati</taxon>
        <taxon>Pseudomonadota</taxon>
        <taxon>Alphaproteobacteria</taxon>
        <taxon>Rhodobacterales</taxon>
        <taxon>Paracoccaceae</taxon>
        <taxon>Limimaricola</taxon>
    </lineage>
</organism>
<evidence type="ECO:0000313" key="2">
    <source>
        <dbReference type="Proteomes" id="UP000016566"/>
    </source>
</evidence>
<keyword evidence="2" id="KW-1185">Reference proteome</keyword>